<name>A0A7L8YRG7_9MOLU</name>
<evidence type="ECO:0000313" key="2">
    <source>
        <dbReference type="EMBL" id="QOI32729.1"/>
    </source>
</evidence>
<protein>
    <submittedName>
        <fullName evidence="2">Immunodominant membrane protein</fullName>
    </submittedName>
</protein>
<feature type="transmembrane region" description="Helical" evidence="1">
    <location>
        <begin position="21"/>
        <end position="41"/>
    </location>
</feature>
<organism evidence="2">
    <name type="scientific">Sesame phyllody phytoplasma</name>
    <dbReference type="NCBI Taxonomy" id="420408"/>
    <lineage>
        <taxon>Bacteria</taxon>
        <taxon>Bacillati</taxon>
        <taxon>Mycoplasmatota</taxon>
        <taxon>Mollicutes</taxon>
        <taxon>Acholeplasmatales</taxon>
        <taxon>Acholeplasmataceae</taxon>
        <taxon>Candidatus Phytoplasma</taxon>
        <taxon>16SrII (Peanut WB group)</taxon>
    </lineage>
</organism>
<sequence>MQQKENLLSTQKGKIIAVSSGLVGVVVIYLLLAWLIGFWPFSSLTKTKINAMVIDPGKVKDSILKDTATSKVGDLDKGYSSLEKAAKTLKKDDDEEVKKELTTLKSSIQIIKDKLSAASFNGAEFATEYNKLDKGSFQKVADAIIKAADLK</sequence>
<keyword evidence="1" id="KW-0812">Transmembrane</keyword>
<dbReference type="EMBL" id="MT845597">
    <property type="protein sequence ID" value="QOI32729.1"/>
    <property type="molecule type" value="Genomic_DNA"/>
</dbReference>
<proteinExistence type="predicted"/>
<gene>
    <name evidence="2" type="primary">imp</name>
</gene>
<dbReference type="AlphaFoldDB" id="A0A7L8YRG7"/>
<evidence type="ECO:0000256" key="1">
    <source>
        <dbReference type="SAM" id="Phobius"/>
    </source>
</evidence>
<keyword evidence="1" id="KW-1133">Transmembrane helix</keyword>
<reference evidence="2" key="1">
    <citation type="submission" date="2020-08" db="EMBL/GenBank/DDBJ databases">
        <title>Multilocus sequence diversity analysis of phytoplasmas related to Ca.P.Phoenicium in Iran.</title>
        <authorList>
            <person name="Mosayyebi N."/>
            <person name="Mehraban Z."/>
            <person name="Siampour M."/>
        </authorList>
    </citation>
    <scope>NUCLEOTIDE SEQUENCE</scope>
    <source>
        <strain evidence="2">WIY2</strain>
    </source>
</reference>
<accession>A0A7L8YRG7</accession>
<keyword evidence="1" id="KW-0472">Membrane</keyword>